<keyword evidence="2 3" id="KW-0378">Hydrolase</keyword>
<evidence type="ECO:0000313" key="3">
    <source>
        <dbReference type="EMBL" id="QZA58701.1"/>
    </source>
</evidence>
<keyword evidence="4" id="KW-1185">Reference proteome</keyword>
<comment type="similarity">
    <text evidence="1">Belongs to the 4-hydroxybenzoyl-CoA thioesterase family.</text>
</comment>
<accession>A0ABX8YZ99</accession>
<dbReference type="InterPro" id="IPR029069">
    <property type="entry name" value="HotDog_dom_sf"/>
</dbReference>
<protein>
    <submittedName>
        <fullName evidence="3">Dihydroxy-naphthoyl-CoA hydrolase</fullName>
        <ecNumber evidence="3">3.1.2.28</ecNumber>
    </submittedName>
</protein>
<dbReference type="Gene3D" id="3.10.129.10">
    <property type="entry name" value="Hotdog Thioesterase"/>
    <property type="match status" value="1"/>
</dbReference>
<gene>
    <name evidence="3" type="ORF">RHAB15C_0000579</name>
</gene>
<dbReference type="InterPro" id="IPR050563">
    <property type="entry name" value="4-hydroxybenzoyl-CoA_TE"/>
</dbReference>
<sequence>MFEYQTQIRMRNTDATGHLFFSEQFNLVLETFEEFLTFINRDEDHFLNQMEMPIVHAEADYKKPLQLRDLLKIILGIKKLGNTSFSVSYFLFNLKTQEEVGRVVIVHVCVDSITKKATPLPLKLRECFERHLWEKDFLNAALKEE</sequence>
<dbReference type="EC" id="3.1.2.28" evidence="3"/>
<organism evidence="3 4">
    <name type="scientific">Candidatus Rhabdochlamydia porcellionis</name>
    <dbReference type="NCBI Taxonomy" id="225148"/>
    <lineage>
        <taxon>Bacteria</taxon>
        <taxon>Pseudomonadati</taxon>
        <taxon>Chlamydiota</taxon>
        <taxon>Chlamydiia</taxon>
        <taxon>Parachlamydiales</taxon>
        <taxon>Candidatus Rhabdochlamydiaceae</taxon>
        <taxon>Candidatus Rhabdochlamydia</taxon>
    </lineage>
</organism>
<dbReference type="GO" id="GO:0061522">
    <property type="term" value="F:1,4-dihydroxy-2-naphthoyl-CoA thioesterase activity"/>
    <property type="evidence" value="ECO:0007669"/>
    <property type="project" value="UniProtKB-EC"/>
</dbReference>
<evidence type="ECO:0000256" key="2">
    <source>
        <dbReference type="ARBA" id="ARBA00022801"/>
    </source>
</evidence>
<evidence type="ECO:0000256" key="1">
    <source>
        <dbReference type="ARBA" id="ARBA00005953"/>
    </source>
</evidence>
<dbReference type="PANTHER" id="PTHR31793">
    <property type="entry name" value="4-HYDROXYBENZOYL-COA THIOESTERASE FAMILY MEMBER"/>
    <property type="match status" value="1"/>
</dbReference>
<dbReference type="CDD" id="cd00586">
    <property type="entry name" value="4HBT"/>
    <property type="match status" value="1"/>
</dbReference>
<dbReference type="SUPFAM" id="SSF54637">
    <property type="entry name" value="Thioesterase/thiol ester dehydrase-isomerase"/>
    <property type="match status" value="1"/>
</dbReference>
<proteinExistence type="inferred from homology"/>
<dbReference type="EMBL" id="CP075585">
    <property type="protein sequence ID" value="QZA58701.1"/>
    <property type="molecule type" value="Genomic_DNA"/>
</dbReference>
<reference evidence="3 4" key="2">
    <citation type="submission" date="2021-05" db="EMBL/GenBank/DDBJ databases">
        <title>Ecology and evolution of chlamydial symbionts of arthropods.</title>
        <authorList>
            <person name="Halter T."/>
            <person name="Sixt B.S."/>
            <person name="Toenshoff E.R."/>
            <person name="Koestlbacher S."/>
            <person name="Schulz F."/>
            <person name="Kostanjsek R."/>
            <person name="Collingro A."/>
            <person name="Hendrickx F."/>
            <person name="Horn M."/>
        </authorList>
    </citation>
    <scope>NUCLEOTIDE SEQUENCE [LARGE SCALE GENOMIC DNA]</scope>
    <source>
        <strain evidence="3 4">15C</strain>
    </source>
</reference>
<reference evidence="3 4" key="1">
    <citation type="submission" date="2020-01" db="EMBL/GenBank/DDBJ databases">
        <authorList>
            <person name="Sixt B."/>
            <person name="Schulz F."/>
            <person name="Kostanjsek R."/>
            <person name="Koestlbacher S."/>
            <person name="Collingro A."/>
            <person name="Toenshoff E."/>
            <person name="Horn M."/>
        </authorList>
    </citation>
    <scope>NUCLEOTIDE SEQUENCE [LARGE SCALE GENOMIC DNA]</scope>
    <source>
        <strain evidence="3 4">15C</strain>
    </source>
</reference>
<dbReference type="Pfam" id="PF13279">
    <property type="entry name" value="4HBT_2"/>
    <property type="match status" value="1"/>
</dbReference>
<dbReference type="PANTHER" id="PTHR31793:SF27">
    <property type="entry name" value="NOVEL THIOESTERASE SUPERFAMILY DOMAIN AND SAPOSIN A-TYPE DOMAIN CONTAINING PROTEIN (0610012H03RIK)"/>
    <property type="match status" value="1"/>
</dbReference>
<evidence type="ECO:0000313" key="4">
    <source>
        <dbReference type="Proteomes" id="UP000822862"/>
    </source>
</evidence>
<dbReference type="Proteomes" id="UP000822862">
    <property type="component" value="Chromosome"/>
</dbReference>
<name>A0ABX8YZ99_9BACT</name>
<dbReference type="RefSeq" id="WP_194845710.1">
    <property type="nucleotide sequence ID" value="NZ_CP075585.1"/>
</dbReference>